<comment type="caution">
    <text evidence="1">The sequence shown here is derived from an EMBL/GenBank/DDBJ whole genome shotgun (WGS) entry which is preliminary data.</text>
</comment>
<gene>
    <name evidence="1" type="ORF">E1N52_38095</name>
</gene>
<evidence type="ECO:0000313" key="2">
    <source>
        <dbReference type="Proteomes" id="UP000295606"/>
    </source>
</evidence>
<dbReference type="SUPFAM" id="SSF48613">
    <property type="entry name" value="Heme oxygenase-like"/>
    <property type="match status" value="1"/>
</dbReference>
<dbReference type="RefSeq" id="WP_133189674.1">
    <property type="nucleotide sequence ID" value="NZ_SMOD01000053.1"/>
</dbReference>
<protein>
    <recommendedName>
        <fullName evidence="3">Iron-containing redox enzyme family protein</fullName>
    </recommendedName>
</protein>
<dbReference type="OrthoDB" id="6916651at2"/>
<dbReference type="InterPro" id="IPR016084">
    <property type="entry name" value="Haem_Oase-like_multi-hlx"/>
</dbReference>
<dbReference type="Gene3D" id="1.20.910.10">
    <property type="entry name" value="Heme oxygenase-like"/>
    <property type="match status" value="1"/>
</dbReference>
<name>A0A4R5L3Q0_9BURK</name>
<proteinExistence type="predicted"/>
<dbReference type="AlphaFoldDB" id="A0A4R5L3Q0"/>
<dbReference type="Proteomes" id="UP000295606">
    <property type="component" value="Unassembled WGS sequence"/>
</dbReference>
<accession>A0A4R5L3Q0</accession>
<organism evidence="1 2">
    <name type="scientific">Paraburkholderia guartelaensis</name>
    <dbReference type="NCBI Taxonomy" id="2546446"/>
    <lineage>
        <taxon>Bacteria</taxon>
        <taxon>Pseudomonadati</taxon>
        <taxon>Pseudomonadota</taxon>
        <taxon>Betaproteobacteria</taxon>
        <taxon>Burkholderiales</taxon>
        <taxon>Burkholderiaceae</taxon>
        <taxon>Paraburkholderia</taxon>
    </lineage>
</organism>
<sequence>MNTPNDRVRFEALAKHAMDQILAISPETVAFHRGDWIDSEYYRRHLVETVLRIRLNNEVGAFALYKIGREDNSLAQMLAQHLAQEYGQECHLLHDLERFGLTAASVDSIRPFNSTDKLIGYLYFSIVRDGPLPTMLWSWLQAWYSGRYNKVIAESAARAFGHDYVKGTLSHIEYAESRSLEDSTWIALKLAIGGWGGMGKAEIYLNNFVGMIHEYFEELRVATLPRPEPGTEQAAFK</sequence>
<evidence type="ECO:0000313" key="1">
    <source>
        <dbReference type="EMBL" id="TDG02776.1"/>
    </source>
</evidence>
<evidence type="ECO:0008006" key="3">
    <source>
        <dbReference type="Google" id="ProtNLM"/>
    </source>
</evidence>
<reference evidence="1 2" key="1">
    <citation type="submission" date="2019-03" db="EMBL/GenBank/DDBJ databases">
        <title>Paraburkholderia sp. isolated from native Mimosa gymnas in Guartela State Park, Brazil.</title>
        <authorList>
            <person name="Paulitsch F."/>
            <person name="Hungria M."/>
            <person name="Delamuta J.R.M."/>
            <person name="Ribeiro R.A."/>
            <person name="Dall'Agnol R."/>
            <person name="Silva J.S.B."/>
        </authorList>
    </citation>
    <scope>NUCLEOTIDE SEQUENCE [LARGE SCALE GENOMIC DNA]</scope>
    <source>
        <strain evidence="1 2">CNPSo 3008</strain>
    </source>
</reference>
<dbReference type="EMBL" id="SMOD01000053">
    <property type="protein sequence ID" value="TDG02776.1"/>
    <property type="molecule type" value="Genomic_DNA"/>
</dbReference>